<proteinExistence type="predicted"/>
<dbReference type="EMBL" id="CP081070">
    <property type="protein sequence ID" value="UWQ53090.1"/>
    <property type="molecule type" value="Genomic_DNA"/>
</dbReference>
<organism evidence="1 2">
    <name type="scientific">Leisingera caerulea</name>
    <name type="common">Phaeobacter caeruleus</name>
    <dbReference type="NCBI Taxonomy" id="506591"/>
    <lineage>
        <taxon>Bacteria</taxon>
        <taxon>Pseudomonadati</taxon>
        <taxon>Pseudomonadota</taxon>
        <taxon>Alphaproteobacteria</taxon>
        <taxon>Rhodobacterales</taxon>
        <taxon>Roseobacteraceae</taxon>
        <taxon>Leisingera</taxon>
    </lineage>
</organism>
<reference evidence="1" key="1">
    <citation type="submission" date="2021-08" db="EMBL/GenBank/DDBJ databases">
        <authorList>
            <person name="Nwanade C."/>
            <person name="Wang M."/>
            <person name="Masoudi A."/>
            <person name="Yu Z."/>
            <person name="Liu J."/>
        </authorList>
    </citation>
    <scope>NUCLEOTIDE SEQUENCE</scope>
    <source>
        <strain evidence="1">S122</strain>
    </source>
</reference>
<gene>
    <name evidence="1" type="ORF">K3721_13870</name>
</gene>
<evidence type="ECO:0000313" key="1">
    <source>
        <dbReference type="EMBL" id="UWQ53090.1"/>
    </source>
</evidence>
<accession>A0A9Q9LVZ5</accession>
<dbReference type="RefSeq" id="WP_259970798.1">
    <property type="nucleotide sequence ID" value="NZ_CP081070.1"/>
</dbReference>
<dbReference type="AlphaFoldDB" id="A0A9Q9LVZ5"/>
<protein>
    <submittedName>
        <fullName evidence="1">Uncharacterized protein</fullName>
    </submittedName>
</protein>
<dbReference type="KEGG" id="lcae:K3721_13870"/>
<dbReference type="Proteomes" id="UP001058713">
    <property type="component" value="Chromosome"/>
</dbReference>
<evidence type="ECO:0000313" key="2">
    <source>
        <dbReference type="Proteomes" id="UP001058713"/>
    </source>
</evidence>
<name>A0A9Q9LVZ5_LEICA</name>
<sequence length="121" mass="12749">MLAAPCPVSAAHKAQVLHLGQSCLSPLSSAETWISTTPNSPQISIHSPPLAACPAPGKATCSTSMKAAHIPASRRKNPARKADDMKGVRGICYKIPLLHLPLTLEGSSVPLFDVCQINLIF</sequence>